<feature type="domain" description="tRNA methyltransferase 5a/b N-terminal" evidence="1">
    <location>
        <begin position="44"/>
        <end position="71"/>
    </location>
</feature>
<dbReference type="InterPro" id="IPR040601">
    <property type="entry name" value="Trm5a/b_N"/>
</dbReference>
<protein>
    <recommendedName>
        <fullName evidence="1">tRNA methyltransferase 5a/b N-terminal domain-containing protein</fullName>
    </recommendedName>
</protein>
<proteinExistence type="predicted"/>
<accession>A0ABW6K8P5</accession>
<reference evidence="2 3" key="1">
    <citation type="submission" date="2024-08" db="EMBL/GenBank/DDBJ databases">
        <title>Two novel Cytobacillus novel species.</title>
        <authorList>
            <person name="Liu G."/>
        </authorList>
    </citation>
    <scope>NUCLEOTIDE SEQUENCE [LARGE SCALE GENOMIC DNA]</scope>
    <source>
        <strain evidence="2 3">FJAT-54145</strain>
    </source>
</reference>
<dbReference type="Proteomes" id="UP001601059">
    <property type="component" value="Unassembled WGS sequence"/>
</dbReference>
<dbReference type="EMBL" id="JBIACK010000001">
    <property type="protein sequence ID" value="MFE8699203.1"/>
    <property type="molecule type" value="Genomic_DNA"/>
</dbReference>
<comment type="caution">
    <text evidence="2">The sequence shown here is derived from an EMBL/GenBank/DDBJ whole genome shotgun (WGS) entry which is preliminary data.</text>
</comment>
<gene>
    <name evidence="2" type="ORF">ACFYKX_01065</name>
</gene>
<dbReference type="Pfam" id="PF18093">
    <property type="entry name" value="Trm5_N"/>
    <property type="match status" value="1"/>
</dbReference>
<name>A0ABW6K8P5_9BACI</name>
<evidence type="ECO:0000313" key="2">
    <source>
        <dbReference type="EMBL" id="MFE8699203.1"/>
    </source>
</evidence>
<evidence type="ECO:0000313" key="3">
    <source>
        <dbReference type="Proteomes" id="UP001601059"/>
    </source>
</evidence>
<dbReference type="RefSeq" id="WP_389357212.1">
    <property type="nucleotide sequence ID" value="NZ_JBIACK010000001.1"/>
</dbReference>
<keyword evidence="3" id="KW-1185">Reference proteome</keyword>
<sequence>MSRRILNQEMKKQSKSIHLENWIWDLASQLEPCRSAFVKELVLEEVKRELLKKGLVDEDTRIKKEHGDLYLKALIS</sequence>
<organism evidence="2 3">
    <name type="scientific">Cytobacillus spartinae</name>
    <dbReference type="NCBI Taxonomy" id="3299023"/>
    <lineage>
        <taxon>Bacteria</taxon>
        <taxon>Bacillati</taxon>
        <taxon>Bacillota</taxon>
        <taxon>Bacilli</taxon>
        <taxon>Bacillales</taxon>
        <taxon>Bacillaceae</taxon>
        <taxon>Cytobacillus</taxon>
    </lineage>
</organism>
<evidence type="ECO:0000259" key="1">
    <source>
        <dbReference type="Pfam" id="PF18093"/>
    </source>
</evidence>